<evidence type="ECO:0000313" key="1">
    <source>
        <dbReference type="EMBL" id="JAD70538.1"/>
    </source>
</evidence>
<organism evidence="1">
    <name type="scientific">Arundo donax</name>
    <name type="common">Giant reed</name>
    <name type="synonym">Donax arundinaceus</name>
    <dbReference type="NCBI Taxonomy" id="35708"/>
    <lineage>
        <taxon>Eukaryota</taxon>
        <taxon>Viridiplantae</taxon>
        <taxon>Streptophyta</taxon>
        <taxon>Embryophyta</taxon>
        <taxon>Tracheophyta</taxon>
        <taxon>Spermatophyta</taxon>
        <taxon>Magnoliopsida</taxon>
        <taxon>Liliopsida</taxon>
        <taxon>Poales</taxon>
        <taxon>Poaceae</taxon>
        <taxon>PACMAD clade</taxon>
        <taxon>Arundinoideae</taxon>
        <taxon>Arundineae</taxon>
        <taxon>Arundo</taxon>
    </lineage>
</organism>
<protein>
    <submittedName>
        <fullName evidence="1">Uncharacterized protein</fullName>
    </submittedName>
</protein>
<proteinExistence type="predicted"/>
<reference evidence="1" key="1">
    <citation type="submission" date="2014-09" db="EMBL/GenBank/DDBJ databases">
        <authorList>
            <person name="Magalhaes I.L.F."/>
            <person name="Oliveira U."/>
            <person name="Santos F.R."/>
            <person name="Vidigal T.H.D.A."/>
            <person name="Brescovit A.D."/>
            <person name="Santos A.J."/>
        </authorList>
    </citation>
    <scope>NUCLEOTIDE SEQUENCE</scope>
    <source>
        <tissue evidence="1">Shoot tissue taken approximately 20 cm above the soil surface</tissue>
    </source>
</reference>
<name>A0A0A9C7U8_ARUDO</name>
<reference evidence="1" key="2">
    <citation type="journal article" date="2015" name="Data Brief">
        <title>Shoot transcriptome of the giant reed, Arundo donax.</title>
        <authorList>
            <person name="Barrero R.A."/>
            <person name="Guerrero F.D."/>
            <person name="Moolhuijzen P."/>
            <person name="Goolsby J.A."/>
            <person name="Tidwell J."/>
            <person name="Bellgard S.E."/>
            <person name="Bellgard M.I."/>
        </authorList>
    </citation>
    <scope>NUCLEOTIDE SEQUENCE</scope>
    <source>
        <tissue evidence="1">Shoot tissue taken approximately 20 cm above the soil surface</tissue>
    </source>
</reference>
<dbReference type="AlphaFoldDB" id="A0A0A9C7U8"/>
<dbReference type="EMBL" id="GBRH01227357">
    <property type="protein sequence ID" value="JAD70538.1"/>
    <property type="molecule type" value="Transcribed_RNA"/>
</dbReference>
<accession>A0A0A9C7U8</accession>
<sequence>MVQGSHFVESYSDYLKILM</sequence>